<proteinExistence type="predicted"/>
<dbReference type="EMBL" id="JBCNJP010000019">
    <property type="protein sequence ID" value="KAK9061243.1"/>
    <property type="molecule type" value="Genomic_DNA"/>
</dbReference>
<dbReference type="PANTHER" id="PTHR34130:SF13">
    <property type="entry name" value="DUF4005 DOMAIN-CONTAINING PROTEIN"/>
    <property type="match status" value="1"/>
</dbReference>
<keyword evidence="2" id="KW-1185">Reference proteome</keyword>
<accession>A0AAP0GS50</accession>
<protein>
    <submittedName>
        <fullName evidence="1">Uncharacterized protein</fullName>
    </submittedName>
</protein>
<dbReference type="Proteomes" id="UP001408789">
    <property type="component" value="Unassembled WGS sequence"/>
</dbReference>
<gene>
    <name evidence="1" type="ORF">SSX86_018423</name>
</gene>
<reference evidence="1 2" key="1">
    <citation type="submission" date="2024-04" db="EMBL/GenBank/DDBJ databases">
        <title>The reference genome of an endangered Asteraceae, Deinandra increscens subsp. villosa, native to the Central Coast of California.</title>
        <authorList>
            <person name="Guilliams M."/>
            <person name="Hasenstab-Lehman K."/>
            <person name="Meyer R."/>
            <person name="Mcevoy S."/>
        </authorList>
    </citation>
    <scope>NUCLEOTIDE SEQUENCE [LARGE SCALE GENOMIC DNA]</scope>
    <source>
        <tissue evidence="1">Leaf</tissue>
    </source>
</reference>
<dbReference type="PANTHER" id="PTHR34130">
    <property type="entry name" value="OS08G0243800 PROTEIN"/>
    <property type="match status" value="1"/>
</dbReference>
<dbReference type="AlphaFoldDB" id="A0AAP0GS50"/>
<organism evidence="1 2">
    <name type="scientific">Deinandra increscens subsp. villosa</name>
    <dbReference type="NCBI Taxonomy" id="3103831"/>
    <lineage>
        <taxon>Eukaryota</taxon>
        <taxon>Viridiplantae</taxon>
        <taxon>Streptophyta</taxon>
        <taxon>Embryophyta</taxon>
        <taxon>Tracheophyta</taxon>
        <taxon>Spermatophyta</taxon>
        <taxon>Magnoliopsida</taxon>
        <taxon>eudicotyledons</taxon>
        <taxon>Gunneridae</taxon>
        <taxon>Pentapetalae</taxon>
        <taxon>asterids</taxon>
        <taxon>campanulids</taxon>
        <taxon>Asterales</taxon>
        <taxon>Asteraceae</taxon>
        <taxon>Asteroideae</taxon>
        <taxon>Heliantheae alliance</taxon>
        <taxon>Madieae</taxon>
        <taxon>Madiinae</taxon>
        <taxon>Deinandra</taxon>
    </lineage>
</organism>
<sequence>MNPESVEQKINDDCNEDEDDALSLRDLQMYDQTSTHSSPRSTCFSAQELFEFFPTHPTSATLVGDHNNNNNIMFFGKVINPHSSGDYNDDRYQNDLRGGSSSFRLPERRPTEHVIPTFRSVSNRGLGSPRHGVKSSSSSVKKVNFTALTSKSKRRLFLFGPVPPEMEMSSIRERQGRRAPPSRMFPVAAEGGGGGGLRKAVTGTDKNTTVRCRSRLNSVFERSVSCLRM</sequence>
<comment type="caution">
    <text evidence="1">The sequence shown here is derived from an EMBL/GenBank/DDBJ whole genome shotgun (WGS) entry which is preliminary data.</text>
</comment>
<name>A0AAP0GS50_9ASTR</name>
<evidence type="ECO:0000313" key="2">
    <source>
        <dbReference type="Proteomes" id="UP001408789"/>
    </source>
</evidence>
<evidence type="ECO:0000313" key="1">
    <source>
        <dbReference type="EMBL" id="KAK9061243.1"/>
    </source>
</evidence>